<dbReference type="GO" id="GO:0016646">
    <property type="term" value="F:oxidoreductase activity, acting on the CH-NH group of donors, NAD or NADP as acceptor"/>
    <property type="evidence" value="ECO:0007669"/>
    <property type="project" value="TreeGrafter"/>
</dbReference>
<dbReference type="InterPro" id="IPR036291">
    <property type="entry name" value="NAD(P)-bd_dom_sf"/>
</dbReference>
<comment type="caution">
    <text evidence="3">The sequence shown here is derived from an EMBL/GenBank/DDBJ whole genome shotgun (WGS) entry which is preliminary data.</text>
</comment>
<proteinExistence type="inferred from homology"/>
<dbReference type="InterPro" id="IPR051606">
    <property type="entry name" value="Polyketide_Oxido-like"/>
</dbReference>
<accession>A0A5M3YU58</accession>
<reference evidence="3 4" key="1">
    <citation type="submission" date="2020-01" db="EMBL/GenBank/DDBJ databases">
        <title>Aspergillus terreus IFO 6365 whole genome shotgun sequence.</title>
        <authorList>
            <person name="Kanamasa S."/>
            <person name="Takahashi H."/>
        </authorList>
    </citation>
    <scope>NUCLEOTIDE SEQUENCE [LARGE SCALE GENOMIC DNA]</scope>
    <source>
        <strain evidence="3 4">IFO 6365</strain>
    </source>
</reference>
<comment type="similarity">
    <text evidence="1">Belongs to the avfA family.</text>
</comment>
<organism evidence="3 4">
    <name type="scientific">Aspergillus terreus</name>
    <dbReference type="NCBI Taxonomy" id="33178"/>
    <lineage>
        <taxon>Eukaryota</taxon>
        <taxon>Fungi</taxon>
        <taxon>Dikarya</taxon>
        <taxon>Ascomycota</taxon>
        <taxon>Pezizomycotina</taxon>
        <taxon>Eurotiomycetes</taxon>
        <taxon>Eurotiomycetidae</taxon>
        <taxon>Eurotiales</taxon>
        <taxon>Aspergillaceae</taxon>
        <taxon>Aspergillus</taxon>
        <taxon>Aspergillus subgen. Circumdati</taxon>
    </lineage>
</organism>
<sequence length="311" mass="34028">MPSKIQTVGVIGPAGFGGSHLCLELIQRGHRVVGISRHPERLGEHPSYTPRAVDLDTVTTAGLAEAFNGLDAVVSEYAPHTPGPGPLQYMTFLEVVRKIVLAVQWAQVPYFVFVGGGGSLHVPGTAPPECLVDDPDFFVAYRRALADSEAHVRYMEERLGPLVASLRTYREARCAVRAGAATTEQKAFVDSFEQSRRDGNDEARDFIRAARTAYMFFTGNTSFSWSFVSPSPMYRPGKRTGQYQASIDEVPLLEVTGADSGNRFDGRLPGISVADLAIAIADEVEARRYVHRHWTAVGDLDDTPSPSYVRL</sequence>
<dbReference type="AlphaFoldDB" id="A0A5M3YU58"/>
<evidence type="ECO:0000313" key="4">
    <source>
        <dbReference type="Proteomes" id="UP000452235"/>
    </source>
</evidence>
<keyword evidence="4" id="KW-1185">Reference proteome</keyword>
<dbReference type="PANTHER" id="PTHR43355">
    <property type="entry name" value="FLAVIN REDUCTASE (NADPH)"/>
    <property type="match status" value="1"/>
</dbReference>
<feature type="domain" description="NAD(P)-binding" evidence="2">
    <location>
        <begin position="14"/>
        <end position="153"/>
    </location>
</feature>
<name>A0A5M3YU58_ASPTE</name>
<protein>
    <submittedName>
        <fullName evidence="3">NAD(P)-binding protein</fullName>
    </submittedName>
</protein>
<dbReference type="PANTHER" id="PTHR43355:SF2">
    <property type="entry name" value="FLAVIN REDUCTASE (NADPH)"/>
    <property type="match status" value="1"/>
</dbReference>
<dbReference type="Pfam" id="PF13460">
    <property type="entry name" value="NAD_binding_10"/>
    <property type="match status" value="1"/>
</dbReference>
<dbReference type="EMBL" id="BLJY01000003">
    <property type="protein sequence ID" value="GFF14740.1"/>
    <property type="molecule type" value="Genomic_DNA"/>
</dbReference>
<evidence type="ECO:0000259" key="2">
    <source>
        <dbReference type="Pfam" id="PF13460"/>
    </source>
</evidence>
<dbReference type="SUPFAM" id="SSF51735">
    <property type="entry name" value="NAD(P)-binding Rossmann-fold domains"/>
    <property type="match status" value="1"/>
</dbReference>
<dbReference type="OrthoDB" id="10250730at2759"/>
<evidence type="ECO:0000313" key="3">
    <source>
        <dbReference type="EMBL" id="GFF14740.1"/>
    </source>
</evidence>
<dbReference type="Proteomes" id="UP000452235">
    <property type="component" value="Unassembled WGS sequence"/>
</dbReference>
<gene>
    <name evidence="3" type="ORF">ATEIFO6365_0003080800</name>
</gene>
<dbReference type="InterPro" id="IPR016040">
    <property type="entry name" value="NAD(P)-bd_dom"/>
</dbReference>
<dbReference type="Gene3D" id="3.40.50.720">
    <property type="entry name" value="NAD(P)-binding Rossmann-like Domain"/>
    <property type="match status" value="2"/>
</dbReference>
<evidence type="ECO:0000256" key="1">
    <source>
        <dbReference type="ARBA" id="ARBA00038376"/>
    </source>
</evidence>